<evidence type="ECO:0000256" key="2">
    <source>
        <dbReference type="ARBA" id="ARBA00004736"/>
    </source>
</evidence>
<reference evidence="8 9" key="1">
    <citation type="submission" date="2020-02" db="EMBL/GenBank/DDBJ databases">
        <title>Characterization of phylogenetic diversity of novel bifidobacterial species isolated in Czech ZOOs.</title>
        <authorList>
            <person name="Lugli G.A."/>
            <person name="Vera N.B."/>
            <person name="Ventura M."/>
        </authorList>
    </citation>
    <scope>NUCLEOTIDE SEQUENCE [LARGE SCALE GENOMIC DNA]</scope>
    <source>
        <strain evidence="8 9">DSM 109963</strain>
    </source>
</reference>
<comment type="subunit">
    <text evidence="4">Homotrimer.</text>
</comment>
<evidence type="ECO:0000256" key="4">
    <source>
        <dbReference type="ARBA" id="ARBA00011233"/>
    </source>
</evidence>
<comment type="pathway">
    <text evidence="2">Carbohydrate acid metabolism; 2-dehydro-3-deoxy-D-gluconate degradation; D-glyceraldehyde 3-phosphate and pyruvate from 2-dehydro-3-deoxy-D-gluconate: step 2/2.</text>
</comment>
<dbReference type="Pfam" id="PF01081">
    <property type="entry name" value="Aldolase"/>
    <property type="match status" value="1"/>
</dbReference>
<evidence type="ECO:0000313" key="8">
    <source>
        <dbReference type="EMBL" id="NMN01665.1"/>
    </source>
</evidence>
<keyword evidence="7" id="KW-0119">Carbohydrate metabolism</keyword>
<dbReference type="PANTHER" id="PTHR30246">
    <property type="entry name" value="2-KETO-3-DEOXY-6-PHOSPHOGLUCONATE ALDOLASE"/>
    <property type="match status" value="1"/>
</dbReference>
<evidence type="ECO:0000256" key="6">
    <source>
        <dbReference type="ARBA" id="ARBA00023239"/>
    </source>
</evidence>
<protein>
    <recommendedName>
        <fullName evidence="5">2-dehydro-3-deoxy-phosphogluconate aldolase</fullName>
        <ecNumber evidence="5">4.1.2.14</ecNumber>
    </recommendedName>
</protein>
<dbReference type="NCBIfam" id="TIGR01182">
    <property type="entry name" value="eda"/>
    <property type="match status" value="1"/>
</dbReference>
<proteinExistence type="inferred from homology"/>
<evidence type="ECO:0000256" key="5">
    <source>
        <dbReference type="ARBA" id="ARBA00013063"/>
    </source>
</evidence>
<evidence type="ECO:0000256" key="3">
    <source>
        <dbReference type="ARBA" id="ARBA00006906"/>
    </source>
</evidence>
<dbReference type="EC" id="4.1.2.14" evidence="5"/>
<dbReference type="InterPro" id="IPR031337">
    <property type="entry name" value="KDPG/KHG_AS_1"/>
</dbReference>
<comment type="caution">
    <text evidence="8">The sequence shown here is derived from an EMBL/GenBank/DDBJ whole genome shotgun (WGS) entry which is preliminary data.</text>
</comment>
<dbReference type="PROSITE" id="PS00159">
    <property type="entry name" value="ALDOLASE_KDPG_KHG_1"/>
    <property type="match status" value="1"/>
</dbReference>
<dbReference type="Gene3D" id="3.20.20.70">
    <property type="entry name" value="Aldolase class I"/>
    <property type="match status" value="1"/>
</dbReference>
<accession>A0ABX1SV09</accession>
<dbReference type="PANTHER" id="PTHR30246:SF1">
    <property type="entry name" value="2-DEHYDRO-3-DEOXY-6-PHOSPHOGALACTONATE ALDOLASE-RELATED"/>
    <property type="match status" value="1"/>
</dbReference>
<keyword evidence="9" id="KW-1185">Reference proteome</keyword>
<evidence type="ECO:0000256" key="1">
    <source>
        <dbReference type="ARBA" id="ARBA00000654"/>
    </source>
</evidence>
<keyword evidence="6" id="KW-0456">Lyase</keyword>
<dbReference type="InterPro" id="IPR000887">
    <property type="entry name" value="Aldlse_KDPG_KHG"/>
</dbReference>
<gene>
    <name evidence="8" type="ORF">G1C94_0286</name>
</gene>
<dbReference type="InterPro" id="IPR013785">
    <property type="entry name" value="Aldolase_TIM"/>
</dbReference>
<comment type="catalytic activity">
    <reaction evidence="1">
        <text>2-dehydro-3-deoxy-6-phospho-D-gluconate = D-glyceraldehyde 3-phosphate + pyruvate</text>
        <dbReference type="Rhea" id="RHEA:17089"/>
        <dbReference type="ChEBI" id="CHEBI:15361"/>
        <dbReference type="ChEBI" id="CHEBI:57569"/>
        <dbReference type="ChEBI" id="CHEBI:59776"/>
        <dbReference type="EC" id="4.1.2.14"/>
    </reaction>
</comment>
<dbReference type="CDD" id="cd00452">
    <property type="entry name" value="KDPG_aldolase"/>
    <property type="match status" value="1"/>
</dbReference>
<name>A0ABX1SV09_9BIFI</name>
<dbReference type="Proteomes" id="UP000553756">
    <property type="component" value="Unassembled WGS sequence"/>
</dbReference>
<sequence>MADDLITGLAEVGVVPLVTLNSVEEAVPLARALEAGGVPVAEVTFRSPHAIEGMKRIRDMVPGVTLIAGTVHTPEQAVAAVDAGCTGLVTPAFDEDVVDWALEHDIAILPGTAVPSDVEKAYDRGLRYAKFFPAEAYGGVKTLKALSGPFAEMGFLPTGGVSLDNAADYMSLANVFAVGGSFPVPSQAQKQGDWNAVSEACRKARALLEPVIAAKREQTGN</sequence>
<dbReference type="RefSeq" id="WP_172144009.1">
    <property type="nucleotide sequence ID" value="NZ_JAAIIJ010000003.1"/>
</dbReference>
<evidence type="ECO:0000313" key="9">
    <source>
        <dbReference type="Proteomes" id="UP000553756"/>
    </source>
</evidence>
<evidence type="ECO:0000256" key="7">
    <source>
        <dbReference type="ARBA" id="ARBA00023277"/>
    </source>
</evidence>
<comment type="similarity">
    <text evidence="3">Belongs to the KHG/KDPG aldolase family.</text>
</comment>
<organism evidence="8 9">
    <name type="scientific">Bifidobacterium panos</name>
    <dbReference type="NCBI Taxonomy" id="2675321"/>
    <lineage>
        <taxon>Bacteria</taxon>
        <taxon>Bacillati</taxon>
        <taxon>Actinomycetota</taxon>
        <taxon>Actinomycetes</taxon>
        <taxon>Bifidobacteriales</taxon>
        <taxon>Bifidobacteriaceae</taxon>
        <taxon>Bifidobacterium</taxon>
    </lineage>
</organism>
<dbReference type="SUPFAM" id="SSF51569">
    <property type="entry name" value="Aldolase"/>
    <property type="match status" value="1"/>
</dbReference>
<dbReference type="EMBL" id="JAAIIJ010000003">
    <property type="protein sequence ID" value="NMN01665.1"/>
    <property type="molecule type" value="Genomic_DNA"/>
</dbReference>